<accession>A0A2G9QKP9</accession>
<dbReference type="EMBL" id="KV964119">
    <property type="protein sequence ID" value="PIO16202.1"/>
    <property type="molecule type" value="Genomic_DNA"/>
</dbReference>
<sequence>MQQQDLVVQLHECPYGMRLCTDTRGGGTPEKEDRATLCKTLAQRRHEQHVPNFYCSPDVCDSYLSLQYYVRSIGDPYKPCNSGNSHEHEKSSECLQPCQYHFFYEPRTSSDHNNADFYDFTFVLNISSQFAYPSHCSNEHCTSGHYNKPYESAYTNDFSCSVKYSYETSGEHAVLITSSAIYPTLKWF</sequence>
<protein>
    <submittedName>
        <fullName evidence="1">Uncharacterized protein</fullName>
    </submittedName>
</protein>
<reference evidence="2" key="1">
    <citation type="journal article" date="2017" name="Nat. Commun.">
        <title>The North American bullfrog draft genome provides insight into hormonal regulation of long noncoding RNA.</title>
        <authorList>
            <person name="Hammond S.A."/>
            <person name="Warren R.L."/>
            <person name="Vandervalk B.P."/>
            <person name="Kucuk E."/>
            <person name="Khan H."/>
            <person name="Gibb E.A."/>
            <person name="Pandoh P."/>
            <person name="Kirk H."/>
            <person name="Zhao Y."/>
            <person name="Jones M."/>
            <person name="Mungall A.J."/>
            <person name="Coope R."/>
            <person name="Pleasance S."/>
            <person name="Moore R.A."/>
            <person name="Holt R.A."/>
            <person name="Round J.M."/>
            <person name="Ohora S."/>
            <person name="Walle B.V."/>
            <person name="Veldhoen N."/>
            <person name="Helbing C.C."/>
            <person name="Birol I."/>
        </authorList>
    </citation>
    <scope>NUCLEOTIDE SEQUENCE [LARGE SCALE GENOMIC DNA]</scope>
</reference>
<evidence type="ECO:0000313" key="2">
    <source>
        <dbReference type="Proteomes" id="UP000228934"/>
    </source>
</evidence>
<evidence type="ECO:0000313" key="1">
    <source>
        <dbReference type="EMBL" id="PIO16202.1"/>
    </source>
</evidence>
<dbReference type="Proteomes" id="UP000228934">
    <property type="component" value="Unassembled WGS sequence"/>
</dbReference>
<gene>
    <name evidence="1" type="ORF">AB205_0201860</name>
</gene>
<name>A0A2G9QKP9_AQUCT</name>
<dbReference type="AlphaFoldDB" id="A0A2G9QKP9"/>
<organism evidence="1 2">
    <name type="scientific">Aquarana catesbeiana</name>
    <name type="common">American bullfrog</name>
    <name type="synonym">Rana catesbeiana</name>
    <dbReference type="NCBI Taxonomy" id="8400"/>
    <lineage>
        <taxon>Eukaryota</taxon>
        <taxon>Metazoa</taxon>
        <taxon>Chordata</taxon>
        <taxon>Craniata</taxon>
        <taxon>Vertebrata</taxon>
        <taxon>Euteleostomi</taxon>
        <taxon>Amphibia</taxon>
        <taxon>Batrachia</taxon>
        <taxon>Anura</taxon>
        <taxon>Neobatrachia</taxon>
        <taxon>Ranoidea</taxon>
        <taxon>Ranidae</taxon>
        <taxon>Aquarana</taxon>
    </lineage>
</organism>
<keyword evidence="2" id="KW-1185">Reference proteome</keyword>
<proteinExistence type="predicted"/>
<dbReference type="OrthoDB" id="3176202at2759"/>